<keyword evidence="5" id="KW-0732">Signal</keyword>
<evidence type="ECO:0000256" key="4">
    <source>
        <dbReference type="SAM" id="Phobius"/>
    </source>
</evidence>
<dbReference type="Pfam" id="PF07686">
    <property type="entry name" value="V-set"/>
    <property type="match status" value="1"/>
</dbReference>
<dbReference type="InterPro" id="IPR050671">
    <property type="entry name" value="CD300_family_receptors"/>
</dbReference>
<dbReference type="InterPro" id="IPR013783">
    <property type="entry name" value="Ig-like_fold"/>
</dbReference>
<dbReference type="PROSITE" id="PS50835">
    <property type="entry name" value="IG_LIKE"/>
    <property type="match status" value="1"/>
</dbReference>
<protein>
    <recommendedName>
        <fullName evidence="6">Ig-like domain-containing protein</fullName>
    </recommendedName>
</protein>
<evidence type="ECO:0000256" key="2">
    <source>
        <dbReference type="ARBA" id="ARBA00022692"/>
    </source>
</evidence>
<keyword evidence="4" id="KW-1133">Transmembrane helix</keyword>
<dbReference type="OrthoDB" id="8902439at2759"/>
<dbReference type="PANTHER" id="PTHR11860">
    <property type="entry name" value="POLYMERIC-IMMUNOGLOBULIN RECEPTOR"/>
    <property type="match status" value="1"/>
</dbReference>
<feature type="transmembrane region" description="Helical" evidence="4">
    <location>
        <begin position="279"/>
        <end position="299"/>
    </location>
</feature>
<keyword evidence="2 4" id="KW-0812">Transmembrane</keyword>
<dbReference type="AlphaFoldDB" id="A0A9D3TDI7"/>
<evidence type="ECO:0000259" key="6">
    <source>
        <dbReference type="PROSITE" id="PS50835"/>
    </source>
</evidence>
<keyword evidence="8" id="KW-1185">Reference proteome</keyword>
<dbReference type="SUPFAM" id="SSF48726">
    <property type="entry name" value="Immunoglobulin"/>
    <property type="match status" value="2"/>
</dbReference>
<dbReference type="InterPro" id="IPR007110">
    <property type="entry name" value="Ig-like_dom"/>
</dbReference>
<organism evidence="7 8">
    <name type="scientific">Megalops atlanticus</name>
    <name type="common">Tarpon</name>
    <name type="synonym">Clupea gigantea</name>
    <dbReference type="NCBI Taxonomy" id="7932"/>
    <lineage>
        <taxon>Eukaryota</taxon>
        <taxon>Metazoa</taxon>
        <taxon>Chordata</taxon>
        <taxon>Craniata</taxon>
        <taxon>Vertebrata</taxon>
        <taxon>Euteleostomi</taxon>
        <taxon>Actinopterygii</taxon>
        <taxon>Neopterygii</taxon>
        <taxon>Teleostei</taxon>
        <taxon>Elopiformes</taxon>
        <taxon>Megalopidae</taxon>
        <taxon>Megalops</taxon>
    </lineage>
</organism>
<evidence type="ECO:0000313" key="7">
    <source>
        <dbReference type="EMBL" id="KAG7472094.1"/>
    </source>
</evidence>
<dbReference type="GO" id="GO:0004888">
    <property type="term" value="F:transmembrane signaling receptor activity"/>
    <property type="evidence" value="ECO:0007669"/>
    <property type="project" value="TreeGrafter"/>
</dbReference>
<dbReference type="PANTHER" id="PTHR11860:SF96">
    <property type="match status" value="1"/>
</dbReference>
<dbReference type="EMBL" id="JAFDVH010000008">
    <property type="protein sequence ID" value="KAG7472094.1"/>
    <property type="molecule type" value="Genomic_DNA"/>
</dbReference>
<dbReference type="InterPro" id="IPR036179">
    <property type="entry name" value="Ig-like_dom_sf"/>
</dbReference>
<accession>A0A9D3TDI7</accession>
<evidence type="ECO:0000256" key="1">
    <source>
        <dbReference type="ARBA" id="ARBA00004370"/>
    </source>
</evidence>
<gene>
    <name evidence="7" type="ORF">MATL_G00104970</name>
</gene>
<comment type="caution">
    <text evidence="7">The sequence shown here is derived from an EMBL/GenBank/DDBJ whole genome shotgun (WGS) entry which is preliminary data.</text>
</comment>
<evidence type="ECO:0000256" key="5">
    <source>
        <dbReference type="SAM" id="SignalP"/>
    </source>
</evidence>
<dbReference type="Proteomes" id="UP001046870">
    <property type="component" value="Chromosome 8"/>
</dbReference>
<evidence type="ECO:0000256" key="3">
    <source>
        <dbReference type="ARBA" id="ARBA00023136"/>
    </source>
</evidence>
<feature type="signal peptide" evidence="5">
    <location>
        <begin position="1"/>
        <end position="16"/>
    </location>
</feature>
<dbReference type="GO" id="GO:0005886">
    <property type="term" value="C:plasma membrane"/>
    <property type="evidence" value="ECO:0007669"/>
    <property type="project" value="TreeGrafter"/>
</dbReference>
<dbReference type="Gene3D" id="2.60.40.10">
    <property type="entry name" value="Immunoglobulins"/>
    <property type="match status" value="2"/>
</dbReference>
<sequence>MKVLCFILFFQSSVQLQCDRKDVAGTIGGSFTLVCQYDTNQYLFAKKYWCLGPSRSTCEILTDTDGFTKADVRGRIRIQDAYRRGLFIVMMDLRFADAGVYWVGIDKIYADIMTQISVKVTEVPVSQPLVWFLSPLPTSCWGQPLTARCRSEQGTGVSYTWYRVGESGEVLLSGDLWLNCSVVAGGGHYYCSASNSVSSRRSQAVTAQLLRPAEEDCVYVVTLGGEGQYDCWDRLRTSTAAPPETTPTTGHRGPVSWSSPVNHSRGFNVSTRAWTGMPVWYEALRWLLLAFLMTAVCLVRRCPQARSR</sequence>
<dbReference type="InterPro" id="IPR013106">
    <property type="entry name" value="Ig_V-set"/>
</dbReference>
<comment type="subcellular location">
    <subcellularLocation>
        <location evidence="1">Membrane</location>
    </subcellularLocation>
</comment>
<feature type="domain" description="Ig-like" evidence="6">
    <location>
        <begin position="128"/>
        <end position="206"/>
    </location>
</feature>
<proteinExistence type="predicted"/>
<keyword evidence="3 4" id="KW-0472">Membrane</keyword>
<evidence type="ECO:0000313" key="8">
    <source>
        <dbReference type="Proteomes" id="UP001046870"/>
    </source>
</evidence>
<name>A0A9D3TDI7_MEGAT</name>
<feature type="chain" id="PRO_5039446298" description="Ig-like domain-containing protein" evidence="5">
    <location>
        <begin position="17"/>
        <end position="308"/>
    </location>
</feature>
<reference evidence="7" key="1">
    <citation type="submission" date="2021-01" db="EMBL/GenBank/DDBJ databases">
        <authorList>
            <person name="Zahm M."/>
            <person name="Roques C."/>
            <person name="Cabau C."/>
            <person name="Klopp C."/>
            <person name="Donnadieu C."/>
            <person name="Jouanno E."/>
            <person name="Lampietro C."/>
            <person name="Louis A."/>
            <person name="Herpin A."/>
            <person name="Echchiki A."/>
            <person name="Berthelot C."/>
            <person name="Parey E."/>
            <person name="Roest-Crollius H."/>
            <person name="Braasch I."/>
            <person name="Postlethwait J."/>
            <person name="Bobe J."/>
            <person name="Montfort J."/>
            <person name="Bouchez O."/>
            <person name="Begum T."/>
            <person name="Mejri S."/>
            <person name="Adams A."/>
            <person name="Chen W.-J."/>
            <person name="Guiguen Y."/>
        </authorList>
    </citation>
    <scope>NUCLEOTIDE SEQUENCE</scope>
    <source>
        <strain evidence="7">YG-15Mar2019-1</strain>
        <tissue evidence="7">Brain</tissue>
    </source>
</reference>